<evidence type="ECO:0000313" key="11">
    <source>
        <dbReference type="EMBL" id="KAK9270086.1"/>
    </source>
</evidence>
<dbReference type="GO" id="GO:0004497">
    <property type="term" value="F:monooxygenase activity"/>
    <property type="evidence" value="ECO:0007669"/>
    <property type="project" value="UniProtKB-KW"/>
</dbReference>
<keyword evidence="3 8" id="KW-0349">Heme</keyword>
<reference evidence="11 12" key="1">
    <citation type="journal article" date="2024" name="Plant J.">
        <title>Genome sequences and population genomics reveal climatic adaptation and genomic divergence between two closely related sweetgum species.</title>
        <authorList>
            <person name="Xu W.Q."/>
            <person name="Ren C.Q."/>
            <person name="Zhang X.Y."/>
            <person name="Comes H.P."/>
            <person name="Liu X.H."/>
            <person name="Li Y.G."/>
            <person name="Kettle C.J."/>
            <person name="Jalonen R."/>
            <person name="Gaisberger H."/>
            <person name="Ma Y.Z."/>
            <person name="Qiu Y.X."/>
        </authorList>
    </citation>
    <scope>NUCLEOTIDE SEQUENCE [LARGE SCALE GENOMIC DNA]</scope>
    <source>
        <strain evidence="11">Hangzhou</strain>
    </source>
</reference>
<name>A0AAP0ND88_LIQFO</name>
<keyword evidence="4 8" id="KW-0479">Metal-binding</keyword>
<dbReference type="FunFam" id="1.10.630.10:FF:000016">
    <property type="entry name" value="Cytochrome P450 78A5"/>
    <property type="match status" value="1"/>
</dbReference>
<evidence type="ECO:0000256" key="4">
    <source>
        <dbReference type="ARBA" id="ARBA00022723"/>
    </source>
</evidence>
<dbReference type="AlphaFoldDB" id="A0AAP0ND88"/>
<dbReference type="InterPro" id="IPR017972">
    <property type="entry name" value="Cyt_P450_CS"/>
</dbReference>
<keyword evidence="10" id="KW-0472">Membrane</keyword>
<dbReference type="Pfam" id="PF00067">
    <property type="entry name" value="p450"/>
    <property type="match status" value="1"/>
</dbReference>
<evidence type="ECO:0000256" key="2">
    <source>
        <dbReference type="ARBA" id="ARBA00010617"/>
    </source>
</evidence>
<dbReference type="EMBL" id="JBBPBK010000014">
    <property type="protein sequence ID" value="KAK9270086.1"/>
    <property type="molecule type" value="Genomic_DNA"/>
</dbReference>
<evidence type="ECO:0000313" key="12">
    <source>
        <dbReference type="Proteomes" id="UP001415857"/>
    </source>
</evidence>
<evidence type="ECO:0000256" key="3">
    <source>
        <dbReference type="ARBA" id="ARBA00022617"/>
    </source>
</evidence>
<keyword evidence="6 8" id="KW-0408">Iron</keyword>
<dbReference type="Gene3D" id="1.10.630.10">
    <property type="entry name" value="Cytochrome P450"/>
    <property type="match status" value="1"/>
</dbReference>
<evidence type="ECO:0000256" key="5">
    <source>
        <dbReference type="ARBA" id="ARBA00023002"/>
    </source>
</evidence>
<evidence type="ECO:0000256" key="8">
    <source>
        <dbReference type="PIRSR" id="PIRSR602401-1"/>
    </source>
</evidence>
<dbReference type="PRINTS" id="PR00385">
    <property type="entry name" value="P450"/>
</dbReference>
<keyword evidence="12" id="KW-1185">Reference proteome</keyword>
<dbReference type="CDD" id="cd11076">
    <property type="entry name" value="CYP78"/>
    <property type="match status" value="1"/>
</dbReference>
<evidence type="ECO:0000256" key="9">
    <source>
        <dbReference type="RuleBase" id="RU000461"/>
    </source>
</evidence>
<dbReference type="GO" id="GO:0005506">
    <property type="term" value="F:iron ion binding"/>
    <property type="evidence" value="ECO:0007669"/>
    <property type="project" value="InterPro"/>
</dbReference>
<evidence type="ECO:0000256" key="1">
    <source>
        <dbReference type="ARBA" id="ARBA00001971"/>
    </source>
</evidence>
<dbReference type="InterPro" id="IPR002401">
    <property type="entry name" value="Cyt_P450_E_grp-I"/>
</dbReference>
<feature type="transmembrane region" description="Helical" evidence="10">
    <location>
        <begin position="30"/>
        <end position="50"/>
    </location>
</feature>
<gene>
    <name evidence="11" type="ORF">L1049_025660</name>
</gene>
<keyword evidence="5 9" id="KW-0560">Oxidoreductase</keyword>
<dbReference type="InterPro" id="IPR036396">
    <property type="entry name" value="Cyt_P450_sf"/>
</dbReference>
<dbReference type="PANTHER" id="PTHR47946">
    <property type="entry name" value="CYTOCHROME P450 78A7-RELATED"/>
    <property type="match status" value="1"/>
</dbReference>
<keyword evidence="10" id="KW-1133">Transmembrane helix</keyword>
<feature type="binding site" description="axial binding residue" evidence="8">
    <location>
        <position position="481"/>
    </location>
    <ligand>
        <name>heme</name>
        <dbReference type="ChEBI" id="CHEBI:30413"/>
    </ligand>
    <ligandPart>
        <name>Fe</name>
        <dbReference type="ChEBI" id="CHEBI:18248"/>
    </ligandPart>
</feature>
<sequence>MESALMREDTNRWVFVLPAIVETKNLSNSWVLFSIFMAFLSVGLLTWFFSTGGPAWKNARNQMGRVPIPGPRGLPFFGSLFSLSHGLAHRTLSSMASGRAATQLMAFSLGSTPVVVSSDPHTAREILTSPHFADRPIKQSAKKLMFSRAIGFAPNGTYWRLLRRIASSHLFAPKRILAHEGGRQLECAAMLHAIVKEQFLHGVVVLRKHLQAAALNDIMGTVFGKRFDTAQESEEGKEVHEIVREGFELLGAFNWSDHLPWLNYFYDPFRIDERCSALVHRVRKLVKEILEEHRCKESVKLSDNSDFVDVLLSLDGEEKLEEDDMVAVLWEMIFRGTDTTALLTEWVMAELVVNSDVQAKLQHELDLVVGNKSVTDADVDKLPYLQAVIKETLRVHPPGPLLSWSRLSTSDVHLSNGMVVPANTTAMVNMWAITHDPQVWDDPLVFKPERFFETEDGGGVNVDVRGGDLRLAPFGAGRRVCPGKNLGLVTVSLWVAKLVHNFKWVQDVAKPVDLSEVLKLSCEMKYPLSAVPLPRNGPLY</sequence>
<evidence type="ECO:0008006" key="13">
    <source>
        <dbReference type="Google" id="ProtNLM"/>
    </source>
</evidence>
<evidence type="ECO:0000256" key="6">
    <source>
        <dbReference type="ARBA" id="ARBA00023004"/>
    </source>
</evidence>
<keyword evidence="10" id="KW-0812">Transmembrane</keyword>
<evidence type="ECO:0000256" key="7">
    <source>
        <dbReference type="ARBA" id="ARBA00023033"/>
    </source>
</evidence>
<evidence type="ECO:0000256" key="10">
    <source>
        <dbReference type="SAM" id="Phobius"/>
    </source>
</evidence>
<protein>
    <recommendedName>
        <fullName evidence="13">Cytochrome P450 78A7</fullName>
    </recommendedName>
</protein>
<dbReference type="SUPFAM" id="SSF48264">
    <property type="entry name" value="Cytochrome P450"/>
    <property type="match status" value="1"/>
</dbReference>
<dbReference type="PROSITE" id="PS00086">
    <property type="entry name" value="CYTOCHROME_P450"/>
    <property type="match status" value="1"/>
</dbReference>
<keyword evidence="7 9" id="KW-0503">Monooxygenase</keyword>
<dbReference type="GO" id="GO:0020037">
    <property type="term" value="F:heme binding"/>
    <property type="evidence" value="ECO:0007669"/>
    <property type="project" value="InterPro"/>
</dbReference>
<comment type="cofactor">
    <cofactor evidence="1 8">
        <name>heme</name>
        <dbReference type="ChEBI" id="CHEBI:30413"/>
    </cofactor>
</comment>
<dbReference type="PANTHER" id="PTHR47946:SF4">
    <property type="entry name" value="CYTOCHROME P450 FAMILY 78 PROTEIN"/>
    <property type="match status" value="1"/>
</dbReference>
<dbReference type="InterPro" id="IPR051996">
    <property type="entry name" value="Cytochrome_P450_78A"/>
</dbReference>
<comment type="similarity">
    <text evidence="2 9">Belongs to the cytochrome P450 family.</text>
</comment>
<proteinExistence type="inferred from homology"/>
<dbReference type="PRINTS" id="PR00463">
    <property type="entry name" value="EP450I"/>
</dbReference>
<dbReference type="GO" id="GO:0016705">
    <property type="term" value="F:oxidoreductase activity, acting on paired donors, with incorporation or reduction of molecular oxygen"/>
    <property type="evidence" value="ECO:0007669"/>
    <property type="project" value="InterPro"/>
</dbReference>
<dbReference type="Proteomes" id="UP001415857">
    <property type="component" value="Unassembled WGS sequence"/>
</dbReference>
<comment type="caution">
    <text evidence="11">The sequence shown here is derived from an EMBL/GenBank/DDBJ whole genome shotgun (WGS) entry which is preliminary data.</text>
</comment>
<accession>A0AAP0ND88</accession>
<dbReference type="InterPro" id="IPR001128">
    <property type="entry name" value="Cyt_P450"/>
</dbReference>
<organism evidence="11 12">
    <name type="scientific">Liquidambar formosana</name>
    <name type="common">Formosan gum</name>
    <dbReference type="NCBI Taxonomy" id="63359"/>
    <lineage>
        <taxon>Eukaryota</taxon>
        <taxon>Viridiplantae</taxon>
        <taxon>Streptophyta</taxon>
        <taxon>Embryophyta</taxon>
        <taxon>Tracheophyta</taxon>
        <taxon>Spermatophyta</taxon>
        <taxon>Magnoliopsida</taxon>
        <taxon>eudicotyledons</taxon>
        <taxon>Gunneridae</taxon>
        <taxon>Pentapetalae</taxon>
        <taxon>Saxifragales</taxon>
        <taxon>Altingiaceae</taxon>
        <taxon>Liquidambar</taxon>
    </lineage>
</organism>